<accession>A0A3S1AJB8</accession>
<sequence>MILTDTAFHFDGNFTFKTQLAARLLGIYGKLAPSFLEKLASKETQKVKQSFQKVFEWDFDKVIMAHGSIVETGAKAKLKQGYKQFVA</sequence>
<name>A0A3S1AJB8_9CYAN</name>
<dbReference type="Proteomes" id="UP000271624">
    <property type="component" value="Unassembled WGS sequence"/>
</dbReference>
<gene>
    <name evidence="1" type="ORF">DSM106972_062790</name>
</gene>
<protein>
    <submittedName>
        <fullName evidence="1">Uncharacterized protein</fullName>
    </submittedName>
</protein>
<comment type="caution">
    <text evidence="1">The sequence shown here is derived from an EMBL/GenBank/DDBJ whole genome shotgun (WGS) entry which is preliminary data.</text>
</comment>
<evidence type="ECO:0000313" key="1">
    <source>
        <dbReference type="EMBL" id="RUT02204.1"/>
    </source>
</evidence>
<dbReference type="RefSeq" id="WP_186538396.1">
    <property type="nucleotide sequence ID" value="NZ_RSCL01000017.1"/>
</dbReference>
<dbReference type="EMBL" id="RSCL01000017">
    <property type="protein sequence ID" value="RUT02204.1"/>
    <property type="molecule type" value="Genomic_DNA"/>
</dbReference>
<keyword evidence="2" id="KW-1185">Reference proteome</keyword>
<reference evidence="1" key="1">
    <citation type="submission" date="2018-12" db="EMBL/GenBank/DDBJ databases">
        <authorList>
            <person name="Will S."/>
            <person name="Neumann-Schaal M."/>
            <person name="Henke P."/>
        </authorList>
    </citation>
    <scope>NUCLEOTIDE SEQUENCE</scope>
    <source>
        <strain evidence="1">PCC 7102</strain>
    </source>
</reference>
<reference evidence="1" key="2">
    <citation type="journal article" date="2019" name="Genome Biol. Evol.">
        <title>Day and night: Metabolic profiles and evolutionary relationships of six axenic non-marine cyanobacteria.</title>
        <authorList>
            <person name="Will S.E."/>
            <person name="Henke P."/>
            <person name="Boedeker C."/>
            <person name="Huang S."/>
            <person name="Brinkmann H."/>
            <person name="Rohde M."/>
            <person name="Jarek M."/>
            <person name="Friedl T."/>
            <person name="Seufert S."/>
            <person name="Schumacher M."/>
            <person name="Overmann J."/>
            <person name="Neumann-Schaal M."/>
            <person name="Petersen J."/>
        </authorList>
    </citation>
    <scope>NUCLEOTIDE SEQUENCE [LARGE SCALE GENOMIC DNA]</scope>
    <source>
        <strain evidence="1">PCC 7102</strain>
    </source>
</reference>
<evidence type="ECO:0000313" key="2">
    <source>
        <dbReference type="Proteomes" id="UP000271624"/>
    </source>
</evidence>
<dbReference type="AlphaFoldDB" id="A0A3S1AJB8"/>
<organism evidence="1 2">
    <name type="scientific">Dulcicalothrix desertica PCC 7102</name>
    <dbReference type="NCBI Taxonomy" id="232991"/>
    <lineage>
        <taxon>Bacteria</taxon>
        <taxon>Bacillati</taxon>
        <taxon>Cyanobacteriota</taxon>
        <taxon>Cyanophyceae</taxon>
        <taxon>Nostocales</taxon>
        <taxon>Calotrichaceae</taxon>
        <taxon>Dulcicalothrix</taxon>
    </lineage>
</organism>
<proteinExistence type="predicted"/>